<dbReference type="EMBL" id="NXGE01000005">
    <property type="protein sequence ID" value="PRM93874.1"/>
    <property type="molecule type" value="Genomic_DNA"/>
</dbReference>
<comment type="caution">
    <text evidence="1">The sequence shown here is derived from an EMBL/GenBank/DDBJ whole genome shotgun (WGS) entry which is preliminary data.</text>
</comment>
<dbReference type="RefSeq" id="WP_105915660.1">
    <property type="nucleotide sequence ID" value="NZ_JAMXDI010000023.1"/>
</dbReference>
<organism evidence="1 2">
    <name type="scientific">Aliarcobacter cryaerophilus</name>
    <dbReference type="NCBI Taxonomy" id="28198"/>
    <lineage>
        <taxon>Bacteria</taxon>
        <taxon>Pseudomonadati</taxon>
        <taxon>Campylobacterota</taxon>
        <taxon>Epsilonproteobacteria</taxon>
        <taxon>Campylobacterales</taxon>
        <taxon>Arcobacteraceae</taxon>
        <taxon>Aliarcobacter</taxon>
    </lineage>
</organism>
<sequence>MRSLRVEVSDTIFERVIAFFNKLPKRDIKLAIDENDKIYTPKQLSSLSIKTKGFKFNREEANER</sequence>
<dbReference type="AlphaFoldDB" id="A0A2S9T4V9"/>
<protein>
    <submittedName>
        <fullName evidence="1">Uncharacterized protein</fullName>
    </submittedName>
</protein>
<proteinExistence type="predicted"/>
<evidence type="ECO:0000313" key="1">
    <source>
        <dbReference type="EMBL" id="PRM93874.1"/>
    </source>
</evidence>
<dbReference type="Proteomes" id="UP000238281">
    <property type="component" value="Unassembled WGS sequence"/>
</dbReference>
<reference evidence="1 2" key="1">
    <citation type="submission" date="2017-09" db="EMBL/GenBank/DDBJ databases">
        <title>Reassesment of A. cryaerophilus.</title>
        <authorList>
            <person name="Perez-Cataluna A."/>
            <person name="Collado L."/>
            <person name="Salgado O."/>
            <person name="Lefinanco V."/>
            <person name="Figueras M.J."/>
        </authorList>
    </citation>
    <scope>NUCLEOTIDE SEQUENCE [LARGE SCALE GENOMIC DNA]</scope>
    <source>
        <strain evidence="1 2">LMG 10210</strain>
    </source>
</reference>
<accession>A0A2S9T4V9</accession>
<name>A0A2S9T4V9_9BACT</name>
<evidence type="ECO:0000313" key="2">
    <source>
        <dbReference type="Proteomes" id="UP000238281"/>
    </source>
</evidence>
<gene>
    <name evidence="1" type="ORF">CJ673_07810</name>
</gene>